<evidence type="ECO:0000313" key="2">
    <source>
        <dbReference type="EMBL" id="MBW0492640.1"/>
    </source>
</evidence>
<gene>
    <name evidence="2" type="ORF">O181_032355</name>
</gene>
<feature type="compositionally biased region" description="Polar residues" evidence="1">
    <location>
        <begin position="17"/>
        <end position="38"/>
    </location>
</feature>
<name>A0A9Q3H853_9BASI</name>
<keyword evidence="3" id="KW-1185">Reference proteome</keyword>
<accession>A0A9Q3H853</accession>
<dbReference type="EMBL" id="AVOT02011688">
    <property type="protein sequence ID" value="MBW0492640.1"/>
    <property type="molecule type" value="Genomic_DNA"/>
</dbReference>
<dbReference type="AlphaFoldDB" id="A0A9Q3H853"/>
<feature type="compositionally biased region" description="Basic and acidic residues" evidence="1">
    <location>
        <begin position="85"/>
        <end position="97"/>
    </location>
</feature>
<feature type="region of interest" description="Disordered" evidence="1">
    <location>
        <begin position="1"/>
        <end position="97"/>
    </location>
</feature>
<dbReference type="Proteomes" id="UP000765509">
    <property type="component" value="Unassembled WGS sequence"/>
</dbReference>
<protein>
    <submittedName>
        <fullName evidence="2">Uncharacterized protein</fullName>
    </submittedName>
</protein>
<evidence type="ECO:0000256" key="1">
    <source>
        <dbReference type="SAM" id="MobiDB-lite"/>
    </source>
</evidence>
<reference evidence="2" key="1">
    <citation type="submission" date="2021-03" db="EMBL/GenBank/DDBJ databases">
        <title>Draft genome sequence of rust myrtle Austropuccinia psidii MF-1, a brazilian biotype.</title>
        <authorList>
            <person name="Quecine M.C."/>
            <person name="Pachon D.M.R."/>
            <person name="Bonatelli M.L."/>
            <person name="Correr F.H."/>
            <person name="Franceschini L.M."/>
            <person name="Leite T.F."/>
            <person name="Margarido G.R.A."/>
            <person name="Almeida C.A."/>
            <person name="Ferrarezi J.A."/>
            <person name="Labate C.A."/>
        </authorList>
    </citation>
    <scope>NUCLEOTIDE SEQUENCE</scope>
    <source>
        <strain evidence="2">MF-1</strain>
    </source>
</reference>
<proteinExistence type="predicted"/>
<organism evidence="2 3">
    <name type="scientific">Austropuccinia psidii MF-1</name>
    <dbReference type="NCBI Taxonomy" id="1389203"/>
    <lineage>
        <taxon>Eukaryota</taxon>
        <taxon>Fungi</taxon>
        <taxon>Dikarya</taxon>
        <taxon>Basidiomycota</taxon>
        <taxon>Pucciniomycotina</taxon>
        <taxon>Pucciniomycetes</taxon>
        <taxon>Pucciniales</taxon>
        <taxon>Sphaerophragmiaceae</taxon>
        <taxon>Austropuccinia</taxon>
    </lineage>
</organism>
<evidence type="ECO:0000313" key="3">
    <source>
        <dbReference type="Proteomes" id="UP000765509"/>
    </source>
</evidence>
<sequence>MAIFHGPMDPLEFWPRGSSNPHGPQTIGHTNDQKTPNNPKRPLITIPSKKAMAMARTQNTEEVPKWPNFKDNGDKPSPWRIPKANKGEEEPRGTISQ</sequence>
<comment type="caution">
    <text evidence="2">The sequence shown here is derived from an EMBL/GenBank/DDBJ whole genome shotgun (WGS) entry which is preliminary data.</text>
</comment>